<proteinExistence type="predicted"/>
<keyword evidence="3" id="KW-1185">Reference proteome</keyword>
<reference evidence="3" key="1">
    <citation type="journal article" date="2019" name="Int. J. Syst. Evol. Microbiol.">
        <title>The Global Catalogue of Microorganisms (GCM) 10K type strain sequencing project: providing services to taxonomists for standard genome sequencing and annotation.</title>
        <authorList>
            <consortium name="The Broad Institute Genomics Platform"/>
            <consortium name="The Broad Institute Genome Sequencing Center for Infectious Disease"/>
            <person name="Wu L."/>
            <person name="Ma J."/>
        </authorList>
    </citation>
    <scope>NUCLEOTIDE SEQUENCE [LARGE SCALE GENOMIC DNA]</scope>
    <source>
        <strain evidence="3">CGMCC 1.12237</strain>
    </source>
</reference>
<evidence type="ECO:0000313" key="2">
    <source>
        <dbReference type="EMBL" id="MFC5466044.1"/>
    </source>
</evidence>
<organism evidence="2 3">
    <name type="scientific">Lederbergia graminis</name>
    <dbReference type="NCBI Taxonomy" id="735518"/>
    <lineage>
        <taxon>Bacteria</taxon>
        <taxon>Bacillati</taxon>
        <taxon>Bacillota</taxon>
        <taxon>Bacilli</taxon>
        <taxon>Bacillales</taxon>
        <taxon>Bacillaceae</taxon>
        <taxon>Lederbergia</taxon>
    </lineage>
</organism>
<dbReference type="EMBL" id="JBHSMC010000020">
    <property type="protein sequence ID" value="MFC5466044.1"/>
    <property type="molecule type" value="Genomic_DNA"/>
</dbReference>
<comment type="caution">
    <text evidence="2">The sequence shown here is derived from an EMBL/GenBank/DDBJ whole genome shotgun (WGS) entry which is preliminary data.</text>
</comment>
<protein>
    <submittedName>
        <fullName evidence="2">Uncharacterized protein</fullName>
    </submittedName>
</protein>
<feature type="transmembrane region" description="Helical" evidence="1">
    <location>
        <begin position="6"/>
        <end position="25"/>
    </location>
</feature>
<keyword evidence="1" id="KW-0812">Transmembrane</keyword>
<sequence>MGLFVLFAIPIVAAVLWFLNLVTLIKNIKENRDSRNQMILGTVYTFFVISPIIYILAELFYRGVLF</sequence>
<evidence type="ECO:0000256" key="1">
    <source>
        <dbReference type="SAM" id="Phobius"/>
    </source>
</evidence>
<keyword evidence="1" id="KW-1133">Transmembrane helix</keyword>
<feature type="transmembrane region" description="Helical" evidence="1">
    <location>
        <begin position="37"/>
        <end position="57"/>
    </location>
</feature>
<gene>
    <name evidence="2" type="ORF">ACFPM4_15025</name>
</gene>
<name>A0ABW0LJW0_9BACI</name>
<accession>A0ABW0LJW0</accession>
<dbReference type="RefSeq" id="WP_382353414.1">
    <property type="nucleotide sequence ID" value="NZ_JBHSMC010000020.1"/>
</dbReference>
<evidence type="ECO:0000313" key="3">
    <source>
        <dbReference type="Proteomes" id="UP001596147"/>
    </source>
</evidence>
<keyword evidence="1" id="KW-0472">Membrane</keyword>
<dbReference type="Proteomes" id="UP001596147">
    <property type="component" value="Unassembled WGS sequence"/>
</dbReference>